<reference evidence="6" key="1">
    <citation type="submission" date="2018-08" db="EMBL/GenBank/DDBJ databases">
        <authorList>
            <person name="Rossello M."/>
        </authorList>
    </citation>
    <scope>NUCLEOTIDE SEQUENCE [LARGE SCALE GENOMIC DNA]</scope>
    <source>
        <strain evidence="6">cv. Chinese Spring</strain>
    </source>
</reference>
<protein>
    <recommendedName>
        <fullName evidence="5">Cyclin-like domain-containing protein</fullName>
    </recommendedName>
</protein>
<feature type="domain" description="Cyclin-like" evidence="5">
    <location>
        <begin position="43"/>
        <end position="145"/>
    </location>
</feature>
<evidence type="ECO:0000256" key="2">
    <source>
        <dbReference type="ARBA" id="ARBA00061204"/>
    </source>
</evidence>
<dbReference type="InterPro" id="IPR036915">
    <property type="entry name" value="Cyclin-like_sf"/>
</dbReference>
<name>A0A3B6PJ70_WHEAT</name>
<dbReference type="OMA" id="NGSDARF"/>
<evidence type="ECO:0000313" key="7">
    <source>
        <dbReference type="Proteomes" id="UP000019116"/>
    </source>
</evidence>
<feature type="compositionally biased region" description="Low complexity" evidence="4">
    <location>
        <begin position="618"/>
        <end position="628"/>
    </location>
</feature>
<feature type="domain" description="Cyclin-like" evidence="5">
    <location>
        <begin position="158"/>
        <end position="243"/>
    </location>
</feature>
<dbReference type="GO" id="GO:0032786">
    <property type="term" value="P:positive regulation of DNA-templated transcription, elongation"/>
    <property type="evidence" value="ECO:0000318"/>
    <property type="project" value="GO_Central"/>
</dbReference>
<dbReference type="InterPro" id="IPR013763">
    <property type="entry name" value="Cyclin-like_dom"/>
</dbReference>
<dbReference type="EnsemblPlants" id="TraesCS6B02G125000.1">
    <property type="protein sequence ID" value="TraesCS6B02G125000.1"/>
    <property type="gene ID" value="TraesCS6B02G125000"/>
</dbReference>
<dbReference type="GO" id="GO:0008024">
    <property type="term" value="C:cyclin/CDK positive transcription elongation factor complex"/>
    <property type="evidence" value="ECO:0000318"/>
    <property type="project" value="GO_Central"/>
</dbReference>
<dbReference type="Gene3D" id="1.10.472.10">
    <property type="entry name" value="Cyclin-like"/>
    <property type="match status" value="2"/>
</dbReference>
<feature type="compositionally biased region" description="Low complexity" evidence="4">
    <location>
        <begin position="252"/>
        <end position="263"/>
    </location>
</feature>
<dbReference type="GO" id="GO:0061575">
    <property type="term" value="F:cyclin-dependent protein serine/threonine kinase activator activity"/>
    <property type="evidence" value="ECO:0000318"/>
    <property type="project" value="GO_Central"/>
</dbReference>
<dbReference type="Proteomes" id="UP000019116">
    <property type="component" value="Chromosome 6B"/>
</dbReference>
<feature type="region of interest" description="Disordered" evidence="4">
    <location>
        <begin position="327"/>
        <end position="450"/>
    </location>
</feature>
<dbReference type="Gramene" id="TraesCS6B02G125000.1">
    <property type="protein sequence ID" value="TraesCS6B02G125000.1"/>
    <property type="gene ID" value="TraesCS6B02G125000"/>
</dbReference>
<reference evidence="6" key="2">
    <citation type="submission" date="2018-10" db="UniProtKB">
        <authorList>
            <consortium name="EnsemblPlants"/>
        </authorList>
    </citation>
    <scope>IDENTIFICATION</scope>
</reference>
<evidence type="ECO:0000259" key="5">
    <source>
        <dbReference type="SMART" id="SM00385"/>
    </source>
</evidence>
<feature type="region of interest" description="Disordered" evidence="4">
    <location>
        <begin position="1"/>
        <end position="30"/>
    </location>
</feature>
<feature type="region of interest" description="Disordered" evidence="4">
    <location>
        <begin position="530"/>
        <end position="558"/>
    </location>
</feature>
<organism evidence="6">
    <name type="scientific">Triticum aestivum</name>
    <name type="common">Wheat</name>
    <dbReference type="NCBI Taxonomy" id="4565"/>
    <lineage>
        <taxon>Eukaryota</taxon>
        <taxon>Viridiplantae</taxon>
        <taxon>Streptophyta</taxon>
        <taxon>Embryophyta</taxon>
        <taxon>Tracheophyta</taxon>
        <taxon>Spermatophyta</taxon>
        <taxon>Magnoliopsida</taxon>
        <taxon>Liliopsida</taxon>
        <taxon>Poales</taxon>
        <taxon>Poaceae</taxon>
        <taxon>BOP clade</taxon>
        <taxon>Pooideae</taxon>
        <taxon>Triticodae</taxon>
        <taxon>Triticeae</taxon>
        <taxon>Triticinae</taxon>
        <taxon>Triticum</taxon>
    </lineage>
</organism>
<accession>A0A3B6PJ70</accession>
<dbReference type="STRING" id="4565.A0A3B6PJ70"/>
<dbReference type="SUPFAM" id="SSF47954">
    <property type="entry name" value="Cyclin-like"/>
    <property type="match status" value="2"/>
</dbReference>
<evidence type="ECO:0000256" key="1">
    <source>
        <dbReference type="ARBA" id="ARBA00023127"/>
    </source>
</evidence>
<dbReference type="Pfam" id="PF00134">
    <property type="entry name" value="Cyclin_N"/>
    <property type="match status" value="1"/>
</dbReference>
<evidence type="ECO:0000256" key="4">
    <source>
        <dbReference type="SAM" id="MobiDB-lite"/>
    </source>
</evidence>
<dbReference type="AlphaFoldDB" id="A0A3B6PJ70"/>
<dbReference type="GO" id="GO:0005634">
    <property type="term" value="C:nucleus"/>
    <property type="evidence" value="ECO:0000318"/>
    <property type="project" value="GO_Central"/>
</dbReference>
<keyword evidence="7" id="KW-1185">Reference proteome</keyword>
<dbReference type="SMR" id="A0A3B6PJ70"/>
<keyword evidence="1 3" id="KW-0195">Cyclin</keyword>
<dbReference type="PANTHER" id="PTHR10026">
    <property type="entry name" value="CYCLIN"/>
    <property type="match status" value="1"/>
</dbReference>
<sequence>MAEGGERGRSWYLSKEEIEQGSPSRKDGMPAAREAHLRSIYSSYIRDVGRRLGVPDITIATGIVLCHRFYLHQSLLKNEWQTVATACIFLASKIEDTPCQLGRVVTVAHETMYKRKPDAARRIKQKEVLEKRKDLILMGEALLLSTIRFDFNIQHPYEPLNLALKNLGISQKEVKQAAINLINDTLRTTLVVQFKPHYIAAGALHIAAKFHDVTLPSEQGKVWWHQFDVAPKQLQAAIQQMKQVFNERNQRPAGPAIGPIQAPAPAPVEKQQAVRFPKPALVAKQQTLSLPKPAPVAKQQTLSLLKPAPVEEQQAVSFLKPAPLAKQQIVSSQKPAPVEEHQTVRSPKPAPLEEQQTVSSLKPALVEERQTPAPAEKQQTASSPKPALAEKQQTASSPKPAPAEKQQTASSPKPALAEKQQTASSLKPAPAEKQQTVNSPKPAPVEKQQIISFPMPVLKYTYSRRGLRNTTAPTVTPTPTLVKKQQKISTPDGPVSHAFSPRGVLNGPTSAPTITPNPMKKQQALSTLDSVQRQAHPSVGGVKRTRSPAQDRTLVKKQKIISAPNSVVRHARPSVVVVRPTGSPARARTPVKKSQIISAQDSVPRHTRPSVGGERRPSTAPAPTPASALARKHPTISTPDSVLRHTDPSRNEDSKPLRMHVDHSLSRTAKDGRLEKPSFQAALNANHGHHVGSGPKDVNMTRVPNLVGQKRRIQEAAGQPPAPADRCAGDASRRPQLPSLIVAPPSWKKQKIDV</sequence>
<dbReference type="FunFam" id="1.10.472.10:FF:000081">
    <property type="entry name" value="Cyclin family protein"/>
    <property type="match status" value="1"/>
</dbReference>
<dbReference type="Gramene" id="TraesCS6B03G0310500.1">
    <property type="protein sequence ID" value="TraesCS6B03G0310500.1.CDS"/>
    <property type="gene ID" value="TraesCS6B03G0310500"/>
</dbReference>
<feature type="compositionally biased region" description="Basic and acidic residues" evidence="4">
    <location>
        <begin position="642"/>
        <end position="676"/>
    </location>
</feature>
<evidence type="ECO:0000256" key="3">
    <source>
        <dbReference type="RuleBase" id="RU000383"/>
    </source>
</evidence>
<proteinExistence type="inferred from homology"/>
<feature type="region of interest" description="Disordered" evidence="4">
    <location>
        <begin position="710"/>
        <end position="754"/>
    </location>
</feature>
<dbReference type="InterPro" id="IPR043198">
    <property type="entry name" value="Cyclin/Ssn8"/>
</dbReference>
<feature type="compositionally biased region" description="Low complexity" evidence="4">
    <location>
        <begin position="470"/>
        <end position="480"/>
    </location>
</feature>
<evidence type="ECO:0000313" key="6">
    <source>
        <dbReference type="EnsemblPlants" id="TraesCS6B02G125000.1"/>
    </source>
</evidence>
<dbReference type="SMART" id="SM00385">
    <property type="entry name" value="CYCLIN"/>
    <property type="match status" value="2"/>
</dbReference>
<feature type="region of interest" description="Disordered" evidence="4">
    <location>
        <begin position="469"/>
        <end position="518"/>
    </location>
</feature>
<feature type="region of interest" description="Disordered" evidence="4">
    <location>
        <begin position="578"/>
        <end position="676"/>
    </location>
</feature>
<dbReference type="OrthoDB" id="10264655at2759"/>
<dbReference type="InterPro" id="IPR006671">
    <property type="entry name" value="Cyclin_N"/>
</dbReference>
<comment type="similarity">
    <text evidence="2">Belongs to the cyclin family. Cyclin T subfamily.</text>
</comment>
<dbReference type="GO" id="GO:0045944">
    <property type="term" value="P:positive regulation of transcription by RNA polymerase II"/>
    <property type="evidence" value="ECO:0000318"/>
    <property type="project" value="GO_Central"/>
</dbReference>
<feature type="compositionally biased region" description="Polar residues" evidence="4">
    <location>
        <begin position="507"/>
        <end position="516"/>
    </location>
</feature>
<feature type="region of interest" description="Disordered" evidence="4">
    <location>
        <begin position="250"/>
        <end position="269"/>
    </location>
</feature>